<organism evidence="1 2">
    <name type="scientific">Trifolium medium</name>
    <dbReference type="NCBI Taxonomy" id="97028"/>
    <lineage>
        <taxon>Eukaryota</taxon>
        <taxon>Viridiplantae</taxon>
        <taxon>Streptophyta</taxon>
        <taxon>Embryophyta</taxon>
        <taxon>Tracheophyta</taxon>
        <taxon>Spermatophyta</taxon>
        <taxon>Magnoliopsida</taxon>
        <taxon>eudicotyledons</taxon>
        <taxon>Gunneridae</taxon>
        <taxon>Pentapetalae</taxon>
        <taxon>rosids</taxon>
        <taxon>fabids</taxon>
        <taxon>Fabales</taxon>
        <taxon>Fabaceae</taxon>
        <taxon>Papilionoideae</taxon>
        <taxon>50 kb inversion clade</taxon>
        <taxon>NPAAA clade</taxon>
        <taxon>Hologalegina</taxon>
        <taxon>IRL clade</taxon>
        <taxon>Trifolieae</taxon>
        <taxon>Trifolium</taxon>
    </lineage>
</organism>
<accession>A0A392LXN0</accession>
<feature type="non-terminal residue" evidence="1">
    <location>
        <position position="1"/>
    </location>
</feature>
<gene>
    <name evidence="1" type="ORF">A2U01_0000432</name>
</gene>
<comment type="caution">
    <text evidence="1">The sequence shown here is derived from an EMBL/GenBank/DDBJ whole genome shotgun (WGS) entry which is preliminary data.</text>
</comment>
<name>A0A392LXN0_9FABA</name>
<dbReference type="AlphaFoldDB" id="A0A392LXN0"/>
<protein>
    <submittedName>
        <fullName evidence="1">Uncharacterized protein</fullName>
    </submittedName>
</protein>
<proteinExistence type="predicted"/>
<sequence>AGQGIPSCALPDSRRTWRLMSVA</sequence>
<evidence type="ECO:0000313" key="1">
    <source>
        <dbReference type="EMBL" id="MCH79678.1"/>
    </source>
</evidence>
<keyword evidence="2" id="KW-1185">Reference proteome</keyword>
<reference evidence="1 2" key="1">
    <citation type="journal article" date="2018" name="Front. Plant Sci.">
        <title>Red Clover (Trifolium pratense) and Zigzag Clover (T. medium) - A Picture of Genomic Similarities and Differences.</title>
        <authorList>
            <person name="Dluhosova J."/>
            <person name="Istvanek J."/>
            <person name="Nedelnik J."/>
            <person name="Repkova J."/>
        </authorList>
    </citation>
    <scope>NUCLEOTIDE SEQUENCE [LARGE SCALE GENOMIC DNA]</scope>
    <source>
        <strain evidence="2">cv. 10/8</strain>
        <tissue evidence="1">Leaf</tissue>
    </source>
</reference>
<evidence type="ECO:0000313" key="2">
    <source>
        <dbReference type="Proteomes" id="UP000265520"/>
    </source>
</evidence>
<dbReference type="EMBL" id="LXQA010000279">
    <property type="protein sequence ID" value="MCH79678.1"/>
    <property type="molecule type" value="Genomic_DNA"/>
</dbReference>
<dbReference type="Proteomes" id="UP000265520">
    <property type="component" value="Unassembled WGS sequence"/>
</dbReference>